<evidence type="ECO:0000256" key="4">
    <source>
        <dbReference type="ARBA" id="ARBA00023136"/>
    </source>
</evidence>
<dbReference type="SUPFAM" id="SSF161098">
    <property type="entry name" value="MetI-like"/>
    <property type="match status" value="2"/>
</dbReference>
<gene>
    <name evidence="7" type="ORF">DXX99_04070</name>
</gene>
<feature type="transmembrane region" description="Helical" evidence="5">
    <location>
        <begin position="12"/>
        <end position="31"/>
    </location>
</feature>
<keyword evidence="4 5" id="KW-0472">Membrane</keyword>
<proteinExistence type="inferred from homology"/>
<dbReference type="Gene3D" id="1.10.3720.10">
    <property type="entry name" value="MetI-like"/>
    <property type="match status" value="2"/>
</dbReference>
<evidence type="ECO:0000313" key="7">
    <source>
        <dbReference type="EMBL" id="RDV84015.1"/>
    </source>
</evidence>
<reference evidence="7 8" key="1">
    <citation type="submission" date="2018-08" db="EMBL/GenBank/DDBJ databases">
        <title>Form III RuBisCO-mediated autotrophy in Thermodesulfobium bacteria.</title>
        <authorList>
            <person name="Toshchakov S.V."/>
            <person name="Kublanov I.V."/>
            <person name="Frolov E."/>
            <person name="Bonch-Osmolovskaya E.A."/>
            <person name="Tourova T.P."/>
            <person name="Chernych N.A."/>
            <person name="Lebedinsky A.V."/>
        </authorList>
    </citation>
    <scope>NUCLEOTIDE SEQUENCE [LARGE SCALE GENOMIC DNA]</scope>
    <source>
        <strain evidence="7 8">SR</strain>
    </source>
</reference>
<feature type="domain" description="ABC transmembrane type-1" evidence="6">
    <location>
        <begin position="367"/>
        <end position="557"/>
    </location>
</feature>
<dbReference type="RefSeq" id="WP_115792235.1">
    <property type="nucleotide sequence ID" value="NZ_QSLN01000003.1"/>
</dbReference>
<dbReference type="PANTHER" id="PTHR42744">
    <property type="entry name" value="BINDING-PROTEIN-DEPENDENT TRANSPORT SYSTEMS INNER MEMBRANE COMPONENT"/>
    <property type="match status" value="1"/>
</dbReference>
<comment type="similarity">
    <text evidence="5">Belongs to the binding-protein-dependent transport system permease family.</text>
</comment>
<keyword evidence="3 5" id="KW-1133">Transmembrane helix</keyword>
<dbReference type="PANTHER" id="PTHR42744:SF1">
    <property type="entry name" value="BINDING-PROTEIN-DEPENDENT TRANSPORT SYSTEMS INNER MEMBRANE COMPONENT"/>
    <property type="match status" value="1"/>
</dbReference>
<keyword evidence="8" id="KW-1185">Reference proteome</keyword>
<dbReference type="Proteomes" id="UP000256329">
    <property type="component" value="Unassembled WGS sequence"/>
</dbReference>
<feature type="transmembrane region" description="Helical" evidence="5">
    <location>
        <begin position="366"/>
        <end position="393"/>
    </location>
</feature>
<feature type="domain" description="ABC transmembrane type-1" evidence="6">
    <location>
        <begin position="58"/>
        <end position="252"/>
    </location>
</feature>
<feature type="transmembrane region" description="Helical" evidence="5">
    <location>
        <begin position="536"/>
        <end position="558"/>
    </location>
</feature>
<comment type="subcellular location">
    <subcellularLocation>
        <location evidence="5">Cell membrane</location>
        <topology evidence="5">Multi-pass membrane protein</topology>
    </subcellularLocation>
    <subcellularLocation>
        <location evidence="1">Membrane</location>
        <topology evidence="1">Multi-pass membrane protein</topology>
    </subcellularLocation>
</comment>
<accession>A0A3D8P4F4</accession>
<feature type="transmembrane region" description="Helical" evidence="5">
    <location>
        <begin position="234"/>
        <end position="253"/>
    </location>
</feature>
<dbReference type="GO" id="GO:0055085">
    <property type="term" value="P:transmembrane transport"/>
    <property type="evidence" value="ECO:0007669"/>
    <property type="project" value="InterPro"/>
</dbReference>
<feature type="transmembrane region" description="Helical" evidence="5">
    <location>
        <begin position="436"/>
        <end position="459"/>
    </location>
</feature>
<dbReference type="InterPro" id="IPR035906">
    <property type="entry name" value="MetI-like_sf"/>
</dbReference>
<dbReference type="GO" id="GO:0005886">
    <property type="term" value="C:plasma membrane"/>
    <property type="evidence" value="ECO:0007669"/>
    <property type="project" value="UniProtKB-SubCell"/>
</dbReference>
<keyword evidence="2 5" id="KW-0812">Transmembrane</keyword>
<dbReference type="AlphaFoldDB" id="A0A3D8P4F4"/>
<keyword evidence="5" id="KW-0813">Transport</keyword>
<protein>
    <submittedName>
        <fullName evidence="7">ABC transporter permease subunit</fullName>
    </submittedName>
</protein>
<feature type="transmembrane region" description="Helical" evidence="5">
    <location>
        <begin position="96"/>
        <end position="120"/>
    </location>
</feature>
<comment type="caution">
    <text evidence="7">The sequence shown here is derived from an EMBL/GenBank/DDBJ whole genome shotgun (WGS) entry which is preliminary data.</text>
</comment>
<evidence type="ECO:0000256" key="1">
    <source>
        <dbReference type="ARBA" id="ARBA00004141"/>
    </source>
</evidence>
<feature type="transmembrane region" description="Helical" evidence="5">
    <location>
        <begin position="325"/>
        <end position="346"/>
    </location>
</feature>
<sequence length="572" mass="63960">MRQPVELLARRFSLVDVAVILTVVALLYTLIHLGAGMAEPLHMGAKIDLNPVNLPYYVGRSLLRMFIALTASLVFSIVYGYWAAYSRRAEKILIPLLDILQSVPVLGFLSATITGLVALFPNSMLGAELASIFAVFTAQAWNITYGFYQSLRTIPRELRDAAAVFRLNWWHRLWQLELPFSVISLVYNAMMSFAGSWFFLSASEAITVLNRQIYLPGLGSYLATAIMHKDIKALILSIITMAVTIVLVDQFFWRPVAIWSQRFKLEQTKEQTESHWLLKVLQRSSLVRAFGNRVLEPMQRRLITSGGRLVAGTAESGLGAGIKRIVHLLGIFLLLLLAGYTAYYGYRGILLIAQLGFEGVLNLFRLGFYSLLRVVVAVALGTLIMLPLGVYLGWDAERARRWQPFITFAASFPANMLFPFFTILFLRLHISQEWGAIPLMMLGTQWYILFNVIAGVSSLPNDLKEAAAVLGIKGWKRWRYFILPGIFPFLVTGGITAAGGAWNATIVAEVVSWGDHTLQATGLGAYITNATEAGNWPAIIGGIIVMSLYVVAINRLFWRRLYHLAEVKYHVE</sequence>
<organism evidence="7 8">
    <name type="scientific">Ammonifex thiophilus</name>
    <dbReference type="NCBI Taxonomy" id="444093"/>
    <lineage>
        <taxon>Bacteria</taxon>
        <taxon>Bacillati</taxon>
        <taxon>Bacillota</taxon>
        <taxon>Clostridia</taxon>
        <taxon>Thermoanaerobacterales</taxon>
        <taxon>Thermoanaerobacteraceae</taxon>
        <taxon>Ammonifex</taxon>
    </lineage>
</organism>
<dbReference type="OrthoDB" id="9806809at2"/>
<dbReference type="PROSITE" id="PS50928">
    <property type="entry name" value="ABC_TM1"/>
    <property type="match status" value="2"/>
</dbReference>
<evidence type="ECO:0000256" key="5">
    <source>
        <dbReference type="RuleBase" id="RU363032"/>
    </source>
</evidence>
<dbReference type="CDD" id="cd06261">
    <property type="entry name" value="TM_PBP2"/>
    <property type="match status" value="2"/>
</dbReference>
<feature type="transmembrane region" description="Helical" evidence="5">
    <location>
        <begin position="62"/>
        <end position="84"/>
    </location>
</feature>
<feature type="transmembrane region" description="Helical" evidence="5">
    <location>
        <begin position="480"/>
        <end position="502"/>
    </location>
</feature>
<dbReference type="Pfam" id="PF00528">
    <property type="entry name" value="BPD_transp_1"/>
    <property type="match status" value="2"/>
</dbReference>
<feature type="transmembrane region" description="Helical" evidence="5">
    <location>
        <begin position="178"/>
        <end position="200"/>
    </location>
</feature>
<evidence type="ECO:0000259" key="6">
    <source>
        <dbReference type="PROSITE" id="PS50928"/>
    </source>
</evidence>
<name>A0A3D8P4F4_9THEO</name>
<evidence type="ECO:0000256" key="2">
    <source>
        <dbReference type="ARBA" id="ARBA00022692"/>
    </source>
</evidence>
<evidence type="ECO:0000256" key="3">
    <source>
        <dbReference type="ARBA" id="ARBA00022989"/>
    </source>
</evidence>
<feature type="transmembrane region" description="Helical" evidence="5">
    <location>
        <begin position="405"/>
        <end position="430"/>
    </location>
</feature>
<evidence type="ECO:0000313" key="8">
    <source>
        <dbReference type="Proteomes" id="UP000256329"/>
    </source>
</evidence>
<dbReference type="EMBL" id="QSLN01000003">
    <property type="protein sequence ID" value="RDV84015.1"/>
    <property type="molecule type" value="Genomic_DNA"/>
</dbReference>
<dbReference type="InterPro" id="IPR000515">
    <property type="entry name" value="MetI-like"/>
</dbReference>